<dbReference type="HOGENOM" id="CLU_1038506_0_0_1"/>
<dbReference type="SMART" id="SM00184">
    <property type="entry name" value="RING"/>
    <property type="match status" value="1"/>
</dbReference>
<evidence type="ECO:0000313" key="7">
    <source>
        <dbReference type="Proteomes" id="UP000015241"/>
    </source>
</evidence>
<accession>S8F8K8</accession>
<dbReference type="GO" id="GO:0008270">
    <property type="term" value="F:zinc ion binding"/>
    <property type="evidence" value="ECO:0007669"/>
    <property type="project" value="UniProtKB-KW"/>
</dbReference>
<gene>
    <name evidence="6" type="ORF">FOMPIDRAFT_1062912</name>
</gene>
<keyword evidence="3" id="KW-0862">Zinc</keyword>
<dbReference type="InParanoid" id="S8F8K8"/>
<dbReference type="PROSITE" id="PS50089">
    <property type="entry name" value="ZF_RING_2"/>
    <property type="match status" value="1"/>
</dbReference>
<dbReference type="PROSITE" id="PS00518">
    <property type="entry name" value="ZF_RING_1"/>
    <property type="match status" value="1"/>
</dbReference>
<dbReference type="InterPro" id="IPR013087">
    <property type="entry name" value="Znf_C2H2_type"/>
</dbReference>
<dbReference type="PANTHER" id="PTHR23041:SF78">
    <property type="entry name" value="E3 UBIQUITIN-PROTEIN LIGASE RNF4"/>
    <property type="match status" value="1"/>
</dbReference>
<evidence type="ECO:0000256" key="1">
    <source>
        <dbReference type="ARBA" id="ARBA00022723"/>
    </source>
</evidence>
<evidence type="ECO:0000259" key="5">
    <source>
        <dbReference type="PROSITE" id="PS50089"/>
    </source>
</evidence>
<proteinExistence type="predicted"/>
<dbReference type="STRING" id="743788.S8F8K8"/>
<keyword evidence="2 4" id="KW-0863">Zinc-finger</keyword>
<evidence type="ECO:0000256" key="2">
    <source>
        <dbReference type="ARBA" id="ARBA00022771"/>
    </source>
</evidence>
<dbReference type="AlphaFoldDB" id="S8F8K8"/>
<name>S8F8K8_FOMSC</name>
<dbReference type="eggNOG" id="ENOG502SC5Q">
    <property type="taxonomic scope" value="Eukaryota"/>
</dbReference>
<sequence>MPITPVQRTALYCPLCDQYFFDEASCAAHIQRSSKHPRCEPCGISFANGHCLRQHFCDSQRHHYCIACQLEYQTAAGLRVHFEFAAVHRDDDDHTVSGDSPGWEDVLGRRMYPDDVEQPADDDFDVVEPPATERGLTVEELWDMDMNDDDDDLDLDEECEYDLDRLPALEMPITDADDLNAISALVVTGPMSTEAHAAAKEAQDAVNSAAEQENGTTPGALCHCPLCLEGLAEPSATRCGHVFCTSCITSALDVKRSCPVCRTPAVPMQLRRLFLVD</sequence>
<dbReference type="SMART" id="SM00355">
    <property type="entry name" value="ZnF_C2H2"/>
    <property type="match status" value="3"/>
</dbReference>
<organism evidence="6 7">
    <name type="scientific">Fomitopsis schrenkii</name>
    <name type="common">Brown rot fungus</name>
    <dbReference type="NCBI Taxonomy" id="2126942"/>
    <lineage>
        <taxon>Eukaryota</taxon>
        <taxon>Fungi</taxon>
        <taxon>Dikarya</taxon>
        <taxon>Basidiomycota</taxon>
        <taxon>Agaricomycotina</taxon>
        <taxon>Agaricomycetes</taxon>
        <taxon>Polyporales</taxon>
        <taxon>Fomitopsis</taxon>
    </lineage>
</organism>
<dbReference type="Gene3D" id="3.30.40.10">
    <property type="entry name" value="Zinc/RING finger domain, C3HC4 (zinc finger)"/>
    <property type="match status" value="1"/>
</dbReference>
<dbReference type="PANTHER" id="PTHR23041">
    <property type="entry name" value="RING FINGER DOMAIN-CONTAINING"/>
    <property type="match status" value="1"/>
</dbReference>
<dbReference type="OrthoDB" id="6270329at2759"/>
<dbReference type="EMBL" id="KE504216">
    <property type="protein sequence ID" value="EPS95079.1"/>
    <property type="molecule type" value="Genomic_DNA"/>
</dbReference>
<evidence type="ECO:0000256" key="3">
    <source>
        <dbReference type="ARBA" id="ARBA00022833"/>
    </source>
</evidence>
<keyword evidence="7" id="KW-1185">Reference proteome</keyword>
<evidence type="ECO:0000256" key="4">
    <source>
        <dbReference type="PROSITE-ProRule" id="PRU00175"/>
    </source>
</evidence>
<dbReference type="InterPro" id="IPR047134">
    <property type="entry name" value="RNF4"/>
</dbReference>
<dbReference type="InterPro" id="IPR017907">
    <property type="entry name" value="Znf_RING_CS"/>
</dbReference>
<feature type="domain" description="RING-type" evidence="5">
    <location>
        <begin position="224"/>
        <end position="262"/>
    </location>
</feature>
<evidence type="ECO:0000313" key="6">
    <source>
        <dbReference type="EMBL" id="EPS95079.1"/>
    </source>
</evidence>
<dbReference type="Proteomes" id="UP000015241">
    <property type="component" value="Unassembled WGS sequence"/>
</dbReference>
<dbReference type="InterPro" id="IPR013083">
    <property type="entry name" value="Znf_RING/FYVE/PHD"/>
</dbReference>
<dbReference type="InterPro" id="IPR001841">
    <property type="entry name" value="Znf_RING"/>
</dbReference>
<keyword evidence="1" id="KW-0479">Metal-binding</keyword>
<protein>
    <recommendedName>
        <fullName evidence="5">RING-type domain-containing protein</fullName>
    </recommendedName>
</protein>
<dbReference type="SUPFAM" id="SSF57850">
    <property type="entry name" value="RING/U-box"/>
    <property type="match status" value="1"/>
</dbReference>
<reference evidence="6 7" key="1">
    <citation type="journal article" date="2012" name="Science">
        <title>The Paleozoic origin of enzymatic lignin decomposition reconstructed from 31 fungal genomes.</title>
        <authorList>
            <person name="Floudas D."/>
            <person name="Binder M."/>
            <person name="Riley R."/>
            <person name="Barry K."/>
            <person name="Blanchette R.A."/>
            <person name="Henrissat B."/>
            <person name="Martinez A.T."/>
            <person name="Otillar R."/>
            <person name="Spatafora J.W."/>
            <person name="Yadav J.S."/>
            <person name="Aerts A."/>
            <person name="Benoit I."/>
            <person name="Boyd A."/>
            <person name="Carlson A."/>
            <person name="Copeland A."/>
            <person name="Coutinho P.M."/>
            <person name="de Vries R.P."/>
            <person name="Ferreira P."/>
            <person name="Findley K."/>
            <person name="Foster B."/>
            <person name="Gaskell J."/>
            <person name="Glotzer D."/>
            <person name="Gorecki P."/>
            <person name="Heitman J."/>
            <person name="Hesse C."/>
            <person name="Hori C."/>
            <person name="Igarashi K."/>
            <person name="Jurgens J.A."/>
            <person name="Kallen N."/>
            <person name="Kersten P."/>
            <person name="Kohler A."/>
            <person name="Kuees U."/>
            <person name="Kumar T.K.A."/>
            <person name="Kuo A."/>
            <person name="LaButti K."/>
            <person name="Larrondo L.F."/>
            <person name="Lindquist E."/>
            <person name="Ling A."/>
            <person name="Lombard V."/>
            <person name="Lucas S."/>
            <person name="Lundell T."/>
            <person name="Martin R."/>
            <person name="McLaughlin D.J."/>
            <person name="Morgenstern I."/>
            <person name="Morin E."/>
            <person name="Murat C."/>
            <person name="Nagy L.G."/>
            <person name="Nolan M."/>
            <person name="Ohm R.A."/>
            <person name="Patyshakuliyeva A."/>
            <person name="Rokas A."/>
            <person name="Ruiz-Duenas F.J."/>
            <person name="Sabat G."/>
            <person name="Salamov A."/>
            <person name="Samejima M."/>
            <person name="Schmutz J."/>
            <person name="Slot J.C."/>
            <person name="St John F."/>
            <person name="Stenlid J."/>
            <person name="Sun H."/>
            <person name="Sun S."/>
            <person name="Syed K."/>
            <person name="Tsang A."/>
            <person name="Wiebenga A."/>
            <person name="Young D."/>
            <person name="Pisabarro A."/>
            <person name="Eastwood D.C."/>
            <person name="Martin F."/>
            <person name="Cullen D."/>
            <person name="Grigoriev I.V."/>
            <person name="Hibbett D.S."/>
        </authorList>
    </citation>
    <scope>NUCLEOTIDE SEQUENCE</scope>
    <source>
        <strain evidence="7">FP-58527</strain>
    </source>
</reference>
<dbReference type="Pfam" id="PF13923">
    <property type="entry name" value="zf-C3HC4_2"/>
    <property type="match status" value="1"/>
</dbReference>